<dbReference type="Pfam" id="PF13561">
    <property type="entry name" value="adh_short_C2"/>
    <property type="match status" value="1"/>
</dbReference>
<dbReference type="RefSeq" id="WP_009540149.1">
    <property type="nucleotide sequence ID" value="NZ_ANHY01000007.1"/>
</dbReference>
<dbReference type="PANTHER" id="PTHR42760:SF135">
    <property type="entry name" value="BLL7886 PROTEIN"/>
    <property type="match status" value="1"/>
</dbReference>
<dbReference type="GO" id="GO:0016616">
    <property type="term" value="F:oxidoreductase activity, acting on the CH-OH group of donors, NAD or NADP as acceptor"/>
    <property type="evidence" value="ECO:0007669"/>
    <property type="project" value="TreeGrafter"/>
</dbReference>
<comment type="similarity">
    <text evidence="1">Belongs to the short-chain dehydrogenases/reductases (SDR) family.</text>
</comment>
<evidence type="ECO:0000313" key="3">
    <source>
        <dbReference type="Proteomes" id="UP000009881"/>
    </source>
</evidence>
<dbReference type="STRING" id="1238182.C882_4041"/>
<accession>K9H106</accession>
<dbReference type="InterPro" id="IPR002347">
    <property type="entry name" value="SDR_fam"/>
</dbReference>
<name>K9H106_9PROT</name>
<dbReference type="FunFam" id="3.40.50.720:FF:000084">
    <property type="entry name" value="Short-chain dehydrogenase reductase"/>
    <property type="match status" value="1"/>
</dbReference>
<dbReference type="eggNOG" id="COG1028">
    <property type="taxonomic scope" value="Bacteria"/>
</dbReference>
<reference evidence="2 3" key="1">
    <citation type="journal article" date="2013" name="Genome Announc.">
        <title>Draft Genome Sequence of an Alphaproteobacterium, Caenispirillum salinarum AK4(T), Isolated from a Solar Saltern.</title>
        <authorList>
            <person name="Khatri I."/>
            <person name="Singh A."/>
            <person name="Korpole S."/>
            <person name="Pinnaka A.K."/>
            <person name="Subramanian S."/>
        </authorList>
    </citation>
    <scope>NUCLEOTIDE SEQUENCE [LARGE SCALE GENOMIC DNA]</scope>
    <source>
        <strain evidence="2 3">AK4</strain>
    </source>
</reference>
<dbReference type="InterPro" id="IPR036291">
    <property type="entry name" value="NAD(P)-bd_dom_sf"/>
</dbReference>
<dbReference type="AlphaFoldDB" id="K9H106"/>
<dbReference type="PANTHER" id="PTHR42760">
    <property type="entry name" value="SHORT-CHAIN DEHYDROGENASES/REDUCTASES FAMILY MEMBER"/>
    <property type="match status" value="1"/>
</dbReference>
<evidence type="ECO:0000256" key="1">
    <source>
        <dbReference type="ARBA" id="ARBA00006484"/>
    </source>
</evidence>
<gene>
    <name evidence="2" type="ORF">C882_4041</name>
</gene>
<dbReference type="NCBIfam" id="NF004778">
    <property type="entry name" value="PRK06124.1"/>
    <property type="match status" value="1"/>
</dbReference>
<dbReference type="PRINTS" id="PR00080">
    <property type="entry name" value="SDRFAMILY"/>
</dbReference>
<dbReference type="PRINTS" id="PR00081">
    <property type="entry name" value="GDHRDH"/>
</dbReference>
<dbReference type="EMBL" id="ANHY01000007">
    <property type="protein sequence ID" value="EKV30704.1"/>
    <property type="molecule type" value="Genomic_DNA"/>
</dbReference>
<comment type="caution">
    <text evidence="2">The sequence shown here is derived from an EMBL/GenBank/DDBJ whole genome shotgun (WGS) entry which is preliminary data.</text>
</comment>
<evidence type="ECO:0000313" key="2">
    <source>
        <dbReference type="EMBL" id="EKV30704.1"/>
    </source>
</evidence>
<dbReference type="GO" id="GO:0030497">
    <property type="term" value="P:fatty acid elongation"/>
    <property type="evidence" value="ECO:0007669"/>
    <property type="project" value="TreeGrafter"/>
</dbReference>
<dbReference type="PATRIC" id="fig|1238182.3.peg.1703"/>
<dbReference type="Proteomes" id="UP000009881">
    <property type="component" value="Unassembled WGS sequence"/>
</dbReference>
<protein>
    <submittedName>
        <fullName evidence="2">3-oxoacyl-[acyl-carrier protein] reductase</fullName>
    </submittedName>
</protein>
<organism evidence="2 3">
    <name type="scientific">Caenispirillum salinarum AK4</name>
    <dbReference type="NCBI Taxonomy" id="1238182"/>
    <lineage>
        <taxon>Bacteria</taxon>
        <taxon>Pseudomonadati</taxon>
        <taxon>Pseudomonadota</taxon>
        <taxon>Alphaproteobacteria</taxon>
        <taxon>Rhodospirillales</taxon>
        <taxon>Novispirillaceae</taxon>
        <taxon>Caenispirillum</taxon>
    </lineage>
</organism>
<sequence length="255" mass="25636">MAIADFRLDGRVALVTGAGRGLGAVMARALAEAGALVLVNGRAADRLAPLVEAIRAEGGTAEPLAFDVTDEAAVAAAFATIDGKYGGLDILVNNAGTRDRRGLADLPADAARAVVEGNLMGPFLLCRRAAAGMVAKGAGRIINMTSIAGPVARAGDPAYTMSKGGLEALTRALAAELGAAGVTVNAVAPGFFATEANAEMAADDGIAAWLKGRTSLGRWGRPAEIAGAVVFLASPAASYITGHTLFVDGGHVTHF</sequence>
<proteinExistence type="inferred from homology"/>
<dbReference type="OrthoDB" id="286404at2"/>
<keyword evidence="3" id="KW-1185">Reference proteome</keyword>
<dbReference type="SUPFAM" id="SSF51735">
    <property type="entry name" value="NAD(P)-binding Rossmann-fold domains"/>
    <property type="match status" value="1"/>
</dbReference>
<dbReference type="Gene3D" id="3.40.50.720">
    <property type="entry name" value="NAD(P)-binding Rossmann-like Domain"/>
    <property type="match status" value="1"/>
</dbReference>
<dbReference type="InterPro" id="IPR020904">
    <property type="entry name" value="Sc_DH/Rdtase_CS"/>
</dbReference>
<dbReference type="PROSITE" id="PS00061">
    <property type="entry name" value="ADH_SHORT"/>
    <property type="match status" value="1"/>
</dbReference>